<reference evidence="3" key="1">
    <citation type="submission" date="2024-06" db="EMBL/GenBank/DDBJ databases">
        <authorList>
            <person name="Sun Y."/>
        </authorList>
    </citation>
    <scope>NUCLEOTIDE SEQUENCE</scope>
    <source>
        <strain evidence="3">IGA1.0</strain>
    </source>
</reference>
<dbReference type="RefSeq" id="WP_350016135.1">
    <property type="nucleotide sequence ID" value="NZ_CP157948.1"/>
</dbReference>
<dbReference type="NCBIfam" id="TIGR01451">
    <property type="entry name" value="B_ant_repeat"/>
    <property type="match status" value="1"/>
</dbReference>
<dbReference type="InterPro" id="IPR047589">
    <property type="entry name" value="DUF11_rpt"/>
</dbReference>
<dbReference type="EMBL" id="CP157948">
    <property type="protein sequence ID" value="XBS89782.1"/>
    <property type="molecule type" value="Genomic_DNA"/>
</dbReference>
<evidence type="ECO:0000313" key="3">
    <source>
        <dbReference type="EMBL" id="XBS89782.1"/>
    </source>
</evidence>
<proteinExistence type="predicted"/>
<dbReference type="InterPro" id="IPR001434">
    <property type="entry name" value="OmcB-like_DUF11"/>
</dbReference>
<evidence type="ECO:0000256" key="1">
    <source>
        <dbReference type="SAM" id="MobiDB-lite"/>
    </source>
</evidence>
<dbReference type="Gene3D" id="2.60.40.740">
    <property type="match status" value="1"/>
</dbReference>
<protein>
    <recommendedName>
        <fullName evidence="2">DUF11 domain-containing protein</fullName>
    </recommendedName>
</protein>
<name>A0AAU7QJB6_9GAMM</name>
<evidence type="ECO:0000259" key="2">
    <source>
        <dbReference type="Pfam" id="PF01345"/>
    </source>
</evidence>
<sequence length="1947" mass="207315">MRDAFLRLQHAGTHDECMDKSRLMQEVSASTRLAKASSPRKGRAGRFGKAWLLAGLALSALPVAWAATPTPPGTIINNQATLTWQGPVGSAGLNEAPTFSLITTQATTVTGARTPSSAAFLAYAQGSATALIGPTQCSRDGGATFNALPAPSSAQGTTLDPNSAQPLGPAQIYYPGDPVFVQITDHDQNLNPLARETILATVAVVGTSQSLTVRLTENGPDSGVFTGYVSSSSDAGSTCALSLQPNQHLELHYTDIADASDTAATQALVSPTNVVFDATTGARVNGAKITLVDADTGIAVAHVTGRDGVSSFPSSVTSGQSATDSSGATYSASAGAFLLPQVPAGRYRLQVVPPAGYRYASTATQSTLQQLAGAPYVLGPASFEQTFTLASAQPIGFDIPLDPVSSSLFVQKTASVNVAAVGDMIQFTVAVENSDKVGVAQAVRLVDTLPQGFRYVKGSARIGTGKAADPQISANGQQLQFDLGDIDKSGQLQLTYVTEVTAATPLGASINRAQGLADGGTASNIATAQVEIRDELMQDVNTVIGRVLVGCDSHEGLAGARVLMEDGSYVVSDKDGRFHFQAVKNGTHVVQLDTDSLPQGYATDDCERNTRFAGRSYSQFIELHGGALWRADFHVRRLPPPSGHVAVQLAQQADGALIHNTLTLAVAQVPVSKLSATVLVPAGARYVDGSVRLDGHASAAPDVMDGALVFRLGDRAAGWQGKLSFDLQSKAGATATRVTQALTNFDTPGAAHQHTPPASVTLPARGAARSELQQVTTLGLAPSAAKAATTQTVPDDKSADGDALADHFQLNMQQVESAGSRAGFIWPDSSYSPSVPSIKVAVRHGPKQQVRLSVNGTPVSSRNFSGTRLNESHTVAASEWLGVPLVEGDNILLADIMEGDKVVQSVEHRVHYSGVPVRAELAPEKSSLVADGKSRPRVAIRLFDRWGYPVRRGMTGRYTLQSPYQPYQSQQELQDNQLLAIAPREPKYTVTDDGIAYLELAPTTVSGQVMVSIPLQNDTRQDLRAWMQPGKRDWILVGLANGTAAFNGVRGHIENVSGNDPNRDLFQDGRIALYAKGMIKGQYLLTAAYDSAKASGADRATLNGLQQSVDPNQYFMLYGDAAEQGYDASSASKLYLKIERGQFYAMFGDFDTNLNVTELSRYDRRFNGVQSAYESTHLGYTAFAARNAQSYVHDEIQGNGTSGLYHLAHQQILLNSERIRLETRDRYHNERVISTQQLSSYLDYTLDYYSGALFFKQPVPGFDENMNPVYIVAEYEVMRAGDQSITAGGRVAVKAAGDRLELGVTMVNEGADTGSNRLGGADLRVKLTRTSELKAEVSHTSSAAGTANLLTGFNNVSGASTSGTAQGSGTAYLVTLQNHGKRLESELYLRQLGVGFGLGQQSLGQGGTRKSGGNARYLLNQHWSLQMEAYREQSLQLASTRTVADAGAHYQSGNHALTMGLRHVSDDYPQAGATVADAGNGGVTSGILGSGQLGSGQLGNGLGSYGSGSADQVYLGGSTGIFDNKVTLHGITSQNIAGNDPAYPASTLLGVDYRMTDAATLFVNQQFNDGAQQQYSRMTELGVRATPWQRAQLTNSIGQQMTEYGPRTFSTSGLTQGWQVSKSLTLSAGLNQVKSLHRPEAPTTGSTADGQAVPVAGALNAATPSIAGSATEDFTSMFLGSTWRQKDWSWTSRVESLRSTSEKRIGLFGGFYRDLSAGNAFSSTLQAFDSRFSPGGKSSNATLRFSFAHRPDDGRWSLLEQLDLSWNNQQGLSVSPFLQQGSTGIAASQQSPQQLAGALGSSGTFGINQQTAKLVNNLQANYRGDHSQWSIYYGSKYARYKFDSGSYAGYTDLIGSEFRYDVSEHWDVGVIASRMHSYRSGVSSSSLGLETGCDVGTNMWLSVGYNFKGYYDQDFTAAHYTAKGMFLRFRFKFDQDTVKAMAEGMSR</sequence>
<dbReference type="Pfam" id="PF01345">
    <property type="entry name" value="DUF11"/>
    <property type="match status" value="1"/>
</dbReference>
<gene>
    <name evidence="3" type="ORF">ABNK63_15520</name>
</gene>
<feature type="region of interest" description="Disordered" evidence="1">
    <location>
        <begin position="783"/>
        <end position="802"/>
    </location>
</feature>
<feature type="domain" description="DUF11" evidence="2">
    <location>
        <begin position="408"/>
        <end position="530"/>
    </location>
</feature>
<organism evidence="3">
    <name type="scientific">Rhodanobacter sp. IGA1.0</name>
    <dbReference type="NCBI Taxonomy" id="3158582"/>
    <lineage>
        <taxon>Bacteria</taxon>
        <taxon>Pseudomonadati</taxon>
        <taxon>Pseudomonadota</taxon>
        <taxon>Gammaproteobacteria</taxon>
        <taxon>Lysobacterales</taxon>
        <taxon>Rhodanobacteraceae</taxon>
        <taxon>Rhodanobacter</taxon>
    </lineage>
</organism>
<accession>A0AAU7QJB6</accession>